<evidence type="ECO:0000256" key="10">
    <source>
        <dbReference type="RuleBase" id="RU003835"/>
    </source>
</evidence>
<dbReference type="PROSITE" id="PS01076">
    <property type="entry name" value="ACETATE_KINASE_2"/>
    <property type="match status" value="1"/>
</dbReference>
<evidence type="ECO:0000313" key="11">
    <source>
        <dbReference type="EMBL" id="MBB6469779.1"/>
    </source>
</evidence>
<comment type="similarity">
    <text evidence="1 9 10">Belongs to the acetokinase family.</text>
</comment>
<dbReference type="SUPFAM" id="SSF53067">
    <property type="entry name" value="Actin-like ATPase domain"/>
    <property type="match status" value="2"/>
</dbReference>
<dbReference type="NCBIfam" id="TIGR00016">
    <property type="entry name" value="ackA"/>
    <property type="match status" value="1"/>
</dbReference>
<dbReference type="GO" id="GO:0008776">
    <property type="term" value="F:acetate kinase activity"/>
    <property type="evidence" value="ECO:0007669"/>
    <property type="project" value="UniProtKB-UniRule"/>
</dbReference>
<keyword evidence="5 9" id="KW-0547">Nucleotide-binding</keyword>
<dbReference type="InterPro" id="IPR004372">
    <property type="entry name" value="Ac/propionate_kinase"/>
</dbReference>
<feature type="binding site" evidence="9">
    <location>
        <position position="14"/>
    </location>
    <ligand>
        <name>ATP</name>
        <dbReference type="ChEBI" id="CHEBI:30616"/>
    </ligand>
</feature>
<comment type="catalytic activity">
    <reaction evidence="9">
        <text>acetate + ATP = acetyl phosphate + ADP</text>
        <dbReference type="Rhea" id="RHEA:11352"/>
        <dbReference type="ChEBI" id="CHEBI:22191"/>
        <dbReference type="ChEBI" id="CHEBI:30089"/>
        <dbReference type="ChEBI" id="CHEBI:30616"/>
        <dbReference type="ChEBI" id="CHEBI:456216"/>
        <dbReference type="EC" id="2.7.2.1"/>
    </reaction>
</comment>
<protein>
    <recommendedName>
        <fullName evidence="9">Acetate kinase</fullName>
        <ecNumber evidence="9">2.7.2.1</ecNumber>
    </recommendedName>
    <alternativeName>
        <fullName evidence="9">Acetokinase</fullName>
    </alternativeName>
</protein>
<dbReference type="PROSITE" id="PS01075">
    <property type="entry name" value="ACETATE_KINASE_1"/>
    <property type="match status" value="1"/>
</dbReference>
<keyword evidence="4 9" id="KW-0479">Metal-binding</keyword>
<dbReference type="GO" id="GO:0000287">
    <property type="term" value="F:magnesium ion binding"/>
    <property type="evidence" value="ECO:0007669"/>
    <property type="project" value="UniProtKB-UniRule"/>
</dbReference>
<feature type="binding site" evidence="9">
    <location>
        <position position="374"/>
    </location>
    <ligand>
        <name>Mg(2+)</name>
        <dbReference type="ChEBI" id="CHEBI:18420"/>
    </ligand>
</feature>
<evidence type="ECO:0000256" key="9">
    <source>
        <dbReference type="HAMAP-Rule" id="MF_00020"/>
    </source>
</evidence>
<keyword evidence="3 9" id="KW-0808">Transferase</keyword>
<evidence type="ECO:0000256" key="5">
    <source>
        <dbReference type="ARBA" id="ARBA00022741"/>
    </source>
</evidence>
<comment type="cofactor">
    <cofactor evidence="9">
        <name>Mg(2+)</name>
        <dbReference type="ChEBI" id="CHEBI:18420"/>
    </cofactor>
    <cofactor evidence="9">
        <name>Mn(2+)</name>
        <dbReference type="ChEBI" id="CHEBI:29035"/>
    </cofactor>
    <text evidence="9">Mg(2+). Can also accept Mn(2+).</text>
</comment>
<dbReference type="EMBL" id="JACHGI010000019">
    <property type="protein sequence ID" value="MBB6469779.1"/>
    <property type="molecule type" value="Genomic_DNA"/>
</dbReference>
<comment type="subunit">
    <text evidence="9">Homodimer.</text>
</comment>
<dbReference type="InterPro" id="IPR000890">
    <property type="entry name" value="Aliphatic_acid_kin_short-chain"/>
</dbReference>
<evidence type="ECO:0000256" key="3">
    <source>
        <dbReference type="ARBA" id="ARBA00022679"/>
    </source>
</evidence>
<dbReference type="Pfam" id="PF00871">
    <property type="entry name" value="Acetate_kinase"/>
    <property type="match status" value="1"/>
</dbReference>
<dbReference type="GO" id="GO:0005829">
    <property type="term" value="C:cytosol"/>
    <property type="evidence" value="ECO:0007669"/>
    <property type="project" value="TreeGrafter"/>
</dbReference>
<dbReference type="InterPro" id="IPR043129">
    <property type="entry name" value="ATPase_NBD"/>
</dbReference>
<dbReference type="GO" id="GO:0006085">
    <property type="term" value="P:acetyl-CoA biosynthetic process"/>
    <property type="evidence" value="ECO:0007669"/>
    <property type="project" value="UniProtKB-UniRule"/>
</dbReference>
<dbReference type="AlphaFoldDB" id="A0A8E2BFQ8"/>
<keyword evidence="8 9" id="KW-0460">Magnesium</keyword>
<feature type="binding site" evidence="9">
    <location>
        <position position="7"/>
    </location>
    <ligand>
        <name>Mg(2+)</name>
        <dbReference type="ChEBI" id="CHEBI:18420"/>
    </ligand>
</feature>
<dbReference type="PANTHER" id="PTHR21060">
    <property type="entry name" value="ACETATE KINASE"/>
    <property type="match status" value="1"/>
</dbReference>
<keyword evidence="7 9" id="KW-0067">ATP-binding</keyword>
<dbReference type="PIRSF" id="PIRSF000722">
    <property type="entry name" value="Acetate_prop_kin"/>
    <property type="match status" value="1"/>
</dbReference>
<proteinExistence type="inferred from homology"/>
<evidence type="ECO:0000256" key="2">
    <source>
        <dbReference type="ARBA" id="ARBA00022490"/>
    </source>
</evidence>
<comment type="subcellular location">
    <subcellularLocation>
        <location evidence="9">Cytoplasm</location>
    </subcellularLocation>
</comment>
<name>A0A8E2BFQ8_9HYPH</name>
<feature type="binding site" evidence="9">
    <location>
        <begin position="326"/>
        <end position="330"/>
    </location>
    <ligand>
        <name>ATP</name>
        <dbReference type="ChEBI" id="CHEBI:30616"/>
    </ligand>
</feature>
<sequence>MIVLALNAGSSSLKFGVFKAATKRKVEPLMRGLFDGLAVTPRFSAQDAAGRLLADAPLRLPGQSTGALLQELLNFLDTRLGSEQIVAVGHRIVHGGSRFISPVHLTSEVVDALDKLTPIAPLHQPASLGPVRALSELRPGLMQIGCFDTAFHSTLAPPVSRYAIPREYEEMGIKRYGFHGLSYEFIAHQLGRISPELPAKKTVVAHLGSGCSLCAMVDGKCQDTTMGFTALDGVMMATRSGAVDPGIILYLQKACGLSIDEVETLLYRRSGLLGVSGISADMRVLLASSDPRAAAAIDLFAFSLSRAIAALANTLGGIELLVFTGGIGEHAAQVRNAICRRLDWLGVKLDPSKSHDVLSDSDSKVEVRVVATNEEMAIARQVHLTLESATGPSEAASA</sequence>
<dbReference type="UniPathway" id="UPA00340">
    <property type="reaction ID" value="UER00458"/>
</dbReference>
<evidence type="ECO:0000256" key="7">
    <source>
        <dbReference type="ARBA" id="ARBA00022840"/>
    </source>
</evidence>
<comment type="pathway">
    <text evidence="9">Metabolic intermediate biosynthesis; acetyl-CoA biosynthesis; acetyl-CoA from acetate: step 1/2.</text>
</comment>
<dbReference type="HAMAP" id="MF_00020">
    <property type="entry name" value="Acetate_kinase"/>
    <property type="match status" value="1"/>
</dbReference>
<comment type="caution">
    <text evidence="11">The sequence shown here is derived from an EMBL/GenBank/DDBJ whole genome shotgun (WGS) entry which is preliminary data.</text>
</comment>
<dbReference type="PANTHER" id="PTHR21060:SF21">
    <property type="entry name" value="ACETATE KINASE"/>
    <property type="match status" value="1"/>
</dbReference>
<dbReference type="GO" id="GO:0006083">
    <property type="term" value="P:acetate metabolic process"/>
    <property type="evidence" value="ECO:0007669"/>
    <property type="project" value="TreeGrafter"/>
</dbReference>
<dbReference type="Proteomes" id="UP000532373">
    <property type="component" value="Unassembled WGS sequence"/>
</dbReference>
<evidence type="ECO:0000256" key="1">
    <source>
        <dbReference type="ARBA" id="ARBA00008748"/>
    </source>
</evidence>
<accession>A0A8E2BFQ8</accession>
<reference evidence="11 12" key="1">
    <citation type="submission" date="2020-08" db="EMBL/GenBank/DDBJ databases">
        <title>Genomic Encyclopedia of Type Strains, Phase IV (KMG-IV): sequencing the most valuable type-strain genomes for metagenomic binning, comparative biology and taxonomic classification.</title>
        <authorList>
            <person name="Goeker M."/>
        </authorList>
    </citation>
    <scope>NUCLEOTIDE SEQUENCE [LARGE SCALE GENOMIC DNA]</scope>
    <source>
        <strain evidence="11 12">DSM 17454</strain>
    </source>
</reference>
<evidence type="ECO:0000256" key="6">
    <source>
        <dbReference type="ARBA" id="ARBA00022777"/>
    </source>
</evidence>
<comment type="function">
    <text evidence="9">Catalyzes the formation of acetyl phosphate from acetate and ATP. Can also catalyze the reverse reaction.</text>
</comment>
<dbReference type="EC" id="2.7.2.1" evidence="9"/>
<evidence type="ECO:0000256" key="8">
    <source>
        <dbReference type="ARBA" id="ARBA00022842"/>
    </source>
</evidence>
<dbReference type="GO" id="GO:0005524">
    <property type="term" value="F:ATP binding"/>
    <property type="evidence" value="ECO:0007669"/>
    <property type="project" value="UniProtKB-KW"/>
</dbReference>
<gene>
    <name evidence="9" type="primary">ackA</name>
    <name evidence="11" type="ORF">HNQ96_005673</name>
</gene>
<feature type="active site" description="Proton donor/acceptor" evidence="9">
    <location>
        <position position="148"/>
    </location>
</feature>
<evidence type="ECO:0000313" key="12">
    <source>
        <dbReference type="Proteomes" id="UP000532373"/>
    </source>
</evidence>
<dbReference type="PRINTS" id="PR00471">
    <property type="entry name" value="ACETATEKNASE"/>
</dbReference>
<feature type="site" description="Transition state stabilizer" evidence="9">
    <location>
        <position position="179"/>
    </location>
</feature>
<keyword evidence="6 9" id="KW-0418">Kinase</keyword>
<dbReference type="Gene3D" id="3.30.420.40">
    <property type="match status" value="2"/>
</dbReference>
<evidence type="ECO:0000256" key="4">
    <source>
        <dbReference type="ARBA" id="ARBA00022723"/>
    </source>
</evidence>
<dbReference type="RefSeq" id="WP_184773442.1">
    <property type="nucleotide sequence ID" value="NZ_JACHGI010000019.1"/>
</dbReference>
<feature type="binding site" evidence="9">
    <location>
        <position position="91"/>
    </location>
    <ligand>
        <name>substrate</name>
    </ligand>
</feature>
<feature type="binding site" evidence="9">
    <location>
        <begin position="206"/>
        <end position="210"/>
    </location>
    <ligand>
        <name>ATP</name>
        <dbReference type="ChEBI" id="CHEBI:30616"/>
    </ligand>
</feature>
<feature type="site" description="Transition state stabilizer" evidence="9">
    <location>
        <position position="239"/>
    </location>
</feature>
<dbReference type="InterPro" id="IPR023865">
    <property type="entry name" value="Aliphatic_acid_kinase_CS"/>
</dbReference>
<feature type="binding site" evidence="9">
    <location>
        <begin position="281"/>
        <end position="283"/>
    </location>
    <ligand>
        <name>ATP</name>
        <dbReference type="ChEBI" id="CHEBI:30616"/>
    </ligand>
</feature>
<keyword evidence="2 9" id="KW-0963">Cytoplasm</keyword>
<organism evidence="11 12">
    <name type="scientific">Aminobacter carboxidus</name>
    <dbReference type="NCBI Taxonomy" id="376165"/>
    <lineage>
        <taxon>Bacteria</taxon>
        <taxon>Pseudomonadati</taxon>
        <taxon>Pseudomonadota</taxon>
        <taxon>Alphaproteobacteria</taxon>
        <taxon>Hyphomicrobiales</taxon>
        <taxon>Phyllobacteriaceae</taxon>
        <taxon>Aminobacter</taxon>
    </lineage>
</organism>